<gene>
    <name evidence="5" type="ORF">ITX44_39710</name>
</gene>
<dbReference type="InterPro" id="IPR036390">
    <property type="entry name" value="WH_DNA-bd_sf"/>
</dbReference>
<dbReference type="Gene3D" id="1.10.10.10">
    <property type="entry name" value="Winged helix-like DNA-binding domain superfamily/Winged helix DNA-binding domain"/>
    <property type="match status" value="1"/>
</dbReference>
<keyword evidence="1" id="KW-0805">Transcription regulation</keyword>
<dbReference type="EMBL" id="JADKYB010000041">
    <property type="protein sequence ID" value="MBM9510587.1"/>
    <property type="molecule type" value="Genomic_DNA"/>
</dbReference>
<accession>A0ABS2U4N4</accession>
<dbReference type="InterPro" id="IPR036388">
    <property type="entry name" value="WH-like_DNA-bd_sf"/>
</dbReference>
<keyword evidence="3" id="KW-0804">Transcription</keyword>
<evidence type="ECO:0000256" key="1">
    <source>
        <dbReference type="ARBA" id="ARBA00023015"/>
    </source>
</evidence>
<dbReference type="SMART" id="SM00418">
    <property type="entry name" value="HTH_ARSR"/>
    <property type="match status" value="1"/>
</dbReference>
<evidence type="ECO:0000256" key="3">
    <source>
        <dbReference type="ARBA" id="ARBA00023163"/>
    </source>
</evidence>
<dbReference type="RefSeq" id="WP_205364823.1">
    <property type="nucleotide sequence ID" value="NZ_JADKYB010000041.1"/>
</dbReference>
<keyword evidence="2" id="KW-0238">DNA-binding</keyword>
<evidence type="ECO:0000313" key="5">
    <source>
        <dbReference type="EMBL" id="MBM9510587.1"/>
    </source>
</evidence>
<evidence type="ECO:0000256" key="2">
    <source>
        <dbReference type="ARBA" id="ARBA00023125"/>
    </source>
</evidence>
<dbReference type="PANTHER" id="PTHR43132:SF8">
    <property type="entry name" value="HTH-TYPE TRANSCRIPTIONAL REGULATOR KMTR"/>
    <property type="match status" value="1"/>
</dbReference>
<dbReference type="Proteomes" id="UP000749040">
    <property type="component" value="Unassembled WGS sequence"/>
</dbReference>
<dbReference type="CDD" id="cd00090">
    <property type="entry name" value="HTH_ARSR"/>
    <property type="match status" value="1"/>
</dbReference>
<name>A0ABS2U4N4_9ACTN</name>
<proteinExistence type="predicted"/>
<sequence length="336" mass="35769">MLRIHFTTEDLQRVRVARAPDPLWELMCSVCRVQTRQGPLAFGHWRRSAHQRLRADPKARDALAVLRALIPPAGYIPDFLTPAPAGPELGAGLETVRATPRAQVVRDLARLAATGAAGAAAYAVVAGRGGLGDVTGALTTYHDALLAPHWPQIRAAVAKDVALRARALLEGGTRELLTGLRPFATWAAPVLAVDYPVDRDLHLAGRGLLLVPSYFCWRRPTAFADPDLPPVLVYPVAKDPLALCRTHAEDGVVRLLGRTRAAVLTEAASTEARTTSEIAEAVGVSLPSASYQLGVLRDAGLLASHRSGKYVLHTATPLGLDLLAPRLDSPPSASPA</sequence>
<evidence type="ECO:0000313" key="6">
    <source>
        <dbReference type="Proteomes" id="UP000749040"/>
    </source>
</evidence>
<dbReference type="SUPFAM" id="SSF46785">
    <property type="entry name" value="Winged helix' DNA-binding domain"/>
    <property type="match status" value="1"/>
</dbReference>
<dbReference type="InterPro" id="IPR051011">
    <property type="entry name" value="Metal_resp_trans_reg"/>
</dbReference>
<dbReference type="Pfam" id="PF12840">
    <property type="entry name" value="HTH_20"/>
    <property type="match status" value="1"/>
</dbReference>
<dbReference type="InterPro" id="IPR001845">
    <property type="entry name" value="HTH_ArsR_DNA-bd_dom"/>
</dbReference>
<feature type="domain" description="HTH arsR-type" evidence="4">
    <location>
        <begin position="254"/>
        <end position="328"/>
    </location>
</feature>
<keyword evidence="6" id="KW-1185">Reference proteome</keyword>
<protein>
    <submittedName>
        <fullName evidence="5">Helix-turn-helix transcriptional regulator</fullName>
    </submittedName>
</protein>
<dbReference type="InterPro" id="IPR011991">
    <property type="entry name" value="ArsR-like_HTH"/>
</dbReference>
<dbReference type="PANTHER" id="PTHR43132">
    <property type="entry name" value="ARSENICAL RESISTANCE OPERON REPRESSOR ARSR-RELATED"/>
    <property type="match status" value="1"/>
</dbReference>
<evidence type="ECO:0000259" key="4">
    <source>
        <dbReference type="SMART" id="SM00418"/>
    </source>
</evidence>
<comment type="caution">
    <text evidence="5">The sequence shown here is derived from an EMBL/GenBank/DDBJ whole genome shotgun (WGS) entry which is preliminary data.</text>
</comment>
<organism evidence="5 6">
    <name type="scientific">Actinacidiphila acididurans</name>
    <dbReference type="NCBI Taxonomy" id="2784346"/>
    <lineage>
        <taxon>Bacteria</taxon>
        <taxon>Bacillati</taxon>
        <taxon>Actinomycetota</taxon>
        <taxon>Actinomycetes</taxon>
        <taxon>Kitasatosporales</taxon>
        <taxon>Streptomycetaceae</taxon>
        <taxon>Actinacidiphila</taxon>
    </lineage>
</organism>
<reference evidence="5 6" key="1">
    <citation type="submission" date="2021-01" db="EMBL/GenBank/DDBJ databases">
        <title>Streptomyces acididurans sp. nov., isolated from a peat swamp forest soil.</title>
        <authorList>
            <person name="Chantavorakit T."/>
            <person name="Duangmal K."/>
        </authorList>
    </citation>
    <scope>NUCLEOTIDE SEQUENCE [LARGE SCALE GENOMIC DNA]</scope>
    <source>
        <strain evidence="5 6">KK5PA1</strain>
    </source>
</reference>